<evidence type="ECO:0000256" key="2">
    <source>
        <dbReference type="ARBA" id="ARBA00022643"/>
    </source>
</evidence>
<proteinExistence type="predicted"/>
<evidence type="ECO:0000256" key="3">
    <source>
        <dbReference type="ARBA" id="ARBA00023002"/>
    </source>
</evidence>
<accession>A0A7X0M449</accession>
<dbReference type="EMBL" id="JACHIU010000001">
    <property type="protein sequence ID" value="MBB6470762.1"/>
    <property type="molecule type" value="Genomic_DNA"/>
</dbReference>
<keyword evidence="1" id="KW-0285">Flavoprotein</keyword>
<evidence type="ECO:0000313" key="5">
    <source>
        <dbReference type="EMBL" id="MBB6470762.1"/>
    </source>
</evidence>
<reference evidence="5 6" key="1">
    <citation type="submission" date="2020-08" db="EMBL/GenBank/DDBJ databases">
        <title>Sequencing the genomes of 1000 actinobacteria strains.</title>
        <authorList>
            <person name="Klenk H.-P."/>
        </authorList>
    </citation>
    <scope>NUCLEOTIDE SEQUENCE [LARGE SCALE GENOMIC DNA]</scope>
    <source>
        <strain evidence="5 6">DSM 44936</strain>
    </source>
</reference>
<dbReference type="SUPFAM" id="SSF52218">
    <property type="entry name" value="Flavoproteins"/>
    <property type="match status" value="1"/>
</dbReference>
<evidence type="ECO:0000256" key="1">
    <source>
        <dbReference type="ARBA" id="ARBA00022630"/>
    </source>
</evidence>
<keyword evidence="2" id="KW-0288">FMN</keyword>
<dbReference type="AlphaFoldDB" id="A0A7X0M449"/>
<feature type="domain" description="NADPH-dependent FMN reductase-like" evidence="4">
    <location>
        <begin position="4"/>
        <end position="138"/>
    </location>
</feature>
<name>A0A7X0M449_9ACTN</name>
<keyword evidence="6" id="KW-1185">Reference proteome</keyword>
<dbReference type="EC" id="1.5.1.38" evidence="5"/>
<dbReference type="InterPro" id="IPR005025">
    <property type="entry name" value="FMN_Rdtase-like_dom"/>
</dbReference>
<sequence length="175" mass="18008">MSGLVALIGNPRAGSRTRTVALRAAEVVGGRAGLTEPLEVVDLAALGPHLLSPTPSPGVEVALELVAGARVLLVASPTYKATYTGLLKAFLDRLPPRALRGTVALPLLVMGDPRHALAVDVHLRPLLLELGATVPTPGLPLIEAQIPDLDAVLAEWADQVAPQVAASVLRQGAGT</sequence>
<evidence type="ECO:0000259" key="4">
    <source>
        <dbReference type="Pfam" id="PF03358"/>
    </source>
</evidence>
<organism evidence="5 6">
    <name type="scientific">Sphaerisporangium rubeum</name>
    <dbReference type="NCBI Taxonomy" id="321317"/>
    <lineage>
        <taxon>Bacteria</taxon>
        <taxon>Bacillati</taxon>
        <taxon>Actinomycetota</taxon>
        <taxon>Actinomycetes</taxon>
        <taxon>Streptosporangiales</taxon>
        <taxon>Streptosporangiaceae</taxon>
        <taxon>Sphaerisporangium</taxon>
    </lineage>
</organism>
<dbReference type="Gene3D" id="3.40.50.360">
    <property type="match status" value="1"/>
</dbReference>
<dbReference type="PANTHER" id="PTHR43408:SF1">
    <property type="entry name" value="FMN REDUCTASE (NADPH)"/>
    <property type="match status" value="1"/>
</dbReference>
<dbReference type="Pfam" id="PF03358">
    <property type="entry name" value="FMN_red"/>
    <property type="match status" value="1"/>
</dbReference>
<dbReference type="Proteomes" id="UP000555564">
    <property type="component" value="Unassembled WGS sequence"/>
</dbReference>
<comment type="caution">
    <text evidence="5">The sequence shown here is derived from an EMBL/GenBank/DDBJ whole genome shotgun (WGS) entry which is preliminary data.</text>
</comment>
<dbReference type="GO" id="GO:0052873">
    <property type="term" value="F:FMN reductase (NADPH) activity"/>
    <property type="evidence" value="ECO:0007669"/>
    <property type="project" value="UniProtKB-EC"/>
</dbReference>
<dbReference type="InterPro" id="IPR029039">
    <property type="entry name" value="Flavoprotein-like_sf"/>
</dbReference>
<dbReference type="PANTHER" id="PTHR43408">
    <property type="entry name" value="FMN REDUCTASE (NADPH)"/>
    <property type="match status" value="1"/>
</dbReference>
<evidence type="ECO:0000313" key="6">
    <source>
        <dbReference type="Proteomes" id="UP000555564"/>
    </source>
</evidence>
<dbReference type="InterPro" id="IPR051814">
    <property type="entry name" value="NAD(P)H-dep_FMN_reductase"/>
</dbReference>
<protein>
    <submittedName>
        <fullName evidence="5">FMN reductase</fullName>
        <ecNumber evidence="5">1.5.1.38</ecNumber>
    </submittedName>
</protein>
<gene>
    <name evidence="5" type="ORF">BJ992_000193</name>
</gene>
<dbReference type="RefSeq" id="WP_184978078.1">
    <property type="nucleotide sequence ID" value="NZ_BAAALO010000006.1"/>
</dbReference>
<keyword evidence="3 5" id="KW-0560">Oxidoreductase</keyword>